<dbReference type="Gene3D" id="2.160.10.10">
    <property type="entry name" value="Hexapeptide repeat proteins"/>
    <property type="match status" value="1"/>
</dbReference>
<sequence>MVKILRLIVRICFYIANAYRKFFLRMMYPGLKIDGQSIIEKNCKIVCVDGGKMIIKNTHISIGVHLFADVGATISIENSSVGRYSVIASKQSITIEKGVAIAEMVVIRDQDHAIDVNNAEAGFSQYTTGPVHIEKNVWIASKATILKGVTIGNDSIIAASAVVTKPVPANEVWGGVPARFIKKVRI</sequence>
<evidence type="ECO:0000313" key="4">
    <source>
        <dbReference type="EMBL" id="WCT11875.1"/>
    </source>
</evidence>
<dbReference type="Pfam" id="PF00132">
    <property type="entry name" value="Hexapep"/>
    <property type="match status" value="1"/>
</dbReference>
<dbReference type="InterPro" id="IPR051159">
    <property type="entry name" value="Hexapeptide_acetyltransf"/>
</dbReference>
<gene>
    <name evidence="4" type="ORF">PQO05_24385</name>
</gene>
<dbReference type="InterPro" id="IPR011004">
    <property type="entry name" value="Trimer_LpxA-like_sf"/>
</dbReference>
<dbReference type="CDD" id="cd04647">
    <property type="entry name" value="LbH_MAT_like"/>
    <property type="match status" value="1"/>
</dbReference>
<keyword evidence="5" id="KW-1185">Reference proteome</keyword>
<evidence type="ECO:0000313" key="5">
    <source>
        <dbReference type="Proteomes" id="UP001216139"/>
    </source>
</evidence>
<keyword evidence="3 4" id="KW-0012">Acyltransferase</keyword>
<dbReference type="PANTHER" id="PTHR23416">
    <property type="entry name" value="SIALIC ACID SYNTHASE-RELATED"/>
    <property type="match status" value="1"/>
</dbReference>
<dbReference type="InterPro" id="IPR001451">
    <property type="entry name" value="Hexapep"/>
</dbReference>
<dbReference type="SUPFAM" id="SSF51161">
    <property type="entry name" value="Trimeric LpxA-like enzymes"/>
    <property type="match status" value="1"/>
</dbReference>
<reference evidence="4 5" key="1">
    <citation type="submission" date="2023-02" db="EMBL/GenBank/DDBJ databases">
        <title>Genome sequence of Mucilaginibacter jinjuensis strain KACC 16571.</title>
        <authorList>
            <person name="Kim S."/>
            <person name="Heo J."/>
            <person name="Kwon S.-W."/>
        </authorList>
    </citation>
    <scope>NUCLEOTIDE SEQUENCE [LARGE SCALE GENOMIC DNA]</scope>
    <source>
        <strain evidence="4 5">KACC 16571</strain>
    </source>
</reference>
<proteinExistence type="predicted"/>
<dbReference type="GO" id="GO:0016746">
    <property type="term" value="F:acyltransferase activity"/>
    <property type="evidence" value="ECO:0007669"/>
    <property type="project" value="UniProtKB-KW"/>
</dbReference>
<dbReference type="RefSeq" id="WP_273630070.1">
    <property type="nucleotide sequence ID" value="NZ_CP117167.1"/>
</dbReference>
<keyword evidence="1" id="KW-0808">Transferase</keyword>
<evidence type="ECO:0000256" key="1">
    <source>
        <dbReference type="ARBA" id="ARBA00022679"/>
    </source>
</evidence>
<dbReference type="EMBL" id="CP117167">
    <property type="protein sequence ID" value="WCT11875.1"/>
    <property type="molecule type" value="Genomic_DNA"/>
</dbReference>
<dbReference type="PROSITE" id="PS00101">
    <property type="entry name" value="HEXAPEP_TRANSFERASES"/>
    <property type="match status" value="1"/>
</dbReference>
<keyword evidence="2" id="KW-0677">Repeat</keyword>
<protein>
    <submittedName>
        <fullName evidence="4">Acyltransferase</fullName>
    </submittedName>
</protein>
<name>A0ABY7T6Y2_9SPHI</name>
<organism evidence="4 5">
    <name type="scientific">Mucilaginibacter jinjuensis</name>
    <dbReference type="NCBI Taxonomy" id="1176721"/>
    <lineage>
        <taxon>Bacteria</taxon>
        <taxon>Pseudomonadati</taxon>
        <taxon>Bacteroidota</taxon>
        <taxon>Sphingobacteriia</taxon>
        <taxon>Sphingobacteriales</taxon>
        <taxon>Sphingobacteriaceae</taxon>
        <taxon>Mucilaginibacter</taxon>
    </lineage>
</organism>
<dbReference type="Proteomes" id="UP001216139">
    <property type="component" value="Chromosome"/>
</dbReference>
<dbReference type="PANTHER" id="PTHR23416:SF78">
    <property type="entry name" value="LIPOPOLYSACCHARIDE BIOSYNTHESIS O-ACETYL TRANSFERASE WBBJ-RELATED"/>
    <property type="match status" value="1"/>
</dbReference>
<accession>A0ABY7T6Y2</accession>
<evidence type="ECO:0000256" key="2">
    <source>
        <dbReference type="ARBA" id="ARBA00022737"/>
    </source>
</evidence>
<evidence type="ECO:0000256" key="3">
    <source>
        <dbReference type="ARBA" id="ARBA00023315"/>
    </source>
</evidence>
<dbReference type="InterPro" id="IPR018357">
    <property type="entry name" value="Hexapep_transf_CS"/>
</dbReference>